<reference evidence="9" key="1">
    <citation type="journal article" date="2021" name="Nat. Commun.">
        <title>Genetic determinants of endophytism in the Arabidopsis root mycobiome.</title>
        <authorList>
            <person name="Mesny F."/>
            <person name="Miyauchi S."/>
            <person name="Thiergart T."/>
            <person name="Pickel B."/>
            <person name="Atanasova L."/>
            <person name="Karlsson M."/>
            <person name="Huettel B."/>
            <person name="Barry K.W."/>
            <person name="Haridas S."/>
            <person name="Chen C."/>
            <person name="Bauer D."/>
            <person name="Andreopoulos W."/>
            <person name="Pangilinan J."/>
            <person name="LaButti K."/>
            <person name="Riley R."/>
            <person name="Lipzen A."/>
            <person name="Clum A."/>
            <person name="Drula E."/>
            <person name="Henrissat B."/>
            <person name="Kohler A."/>
            <person name="Grigoriev I.V."/>
            <person name="Martin F.M."/>
            <person name="Hacquard S."/>
        </authorList>
    </citation>
    <scope>NUCLEOTIDE SEQUENCE</scope>
    <source>
        <strain evidence="9">MPI-SDFR-AT-0117</strain>
    </source>
</reference>
<evidence type="ECO:0000313" key="10">
    <source>
        <dbReference type="Proteomes" id="UP000770015"/>
    </source>
</evidence>
<feature type="transmembrane region" description="Helical" evidence="7">
    <location>
        <begin position="244"/>
        <end position="263"/>
    </location>
</feature>
<dbReference type="PANTHER" id="PTHR33048:SF47">
    <property type="entry name" value="INTEGRAL MEMBRANE PROTEIN-RELATED"/>
    <property type="match status" value="1"/>
</dbReference>
<comment type="similarity">
    <text evidence="5">Belongs to the SAT4 family.</text>
</comment>
<comment type="subcellular location">
    <subcellularLocation>
        <location evidence="1">Membrane</location>
        <topology evidence="1">Multi-pass membrane protein</topology>
    </subcellularLocation>
</comment>
<feature type="transmembrane region" description="Helical" evidence="7">
    <location>
        <begin position="123"/>
        <end position="145"/>
    </location>
</feature>
<keyword evidence="3 7" id="KW-1133">Transmembrane helix</keyword>
<dbReference type="InterPro" id="IPR049326">
    <property type="entry name" value="Rhodopsin_dom_fungi"/>
</dbReference>
<feature type="transmembrane region" description="Helical" evidence="7">
    <location>
        <begin position="175"/>
        <end position="193"/>
    </location>
</feature>
<evidence type="ECO:0000259" key="8">
    <source>
        <dbReference type="Pfam" id="PF20684"/>
    </source>
</evidence>
<feature type="domain" description="Rhodopsin" evidence="8">
    <location>
        <begin position="25"/>
        <end position="269"/>
    </location>
</feature>
<keyword evidence="4 7" id="KW-0472">Membrane</keyword>
<evidence type="ECO:0000256" key="6">
    <source>
        <dbReference type="SAM" id="MobiDB-lite"/>
    </source>
</evidence>
<comment type="caution">
    <text evidence="9">The sequence shown here is derived from an EMBL/GenBank/DDBJ whole genome shotgun (WGS) entry which is preliminary data.</text>
</comment>
<evidence type="ECO:0000313" key="9">
    <source>
        <dbReference type="EMBL" id="KAH6695774.1"/>
    </source>
</evidence>
<dbReference type="InterPro" id="IPR052337">
    <property type="entry name" value="SAT4-like"/>
</dbReference>
<feature type="region of interest" description="Disordered" evidence="6">
    <location>
        <begin position="323"/>
        <end position="365"/>
    </location>
</feature>
<evidence type="ECO:0000256" key="5">
    <source>
        <dbReference type="ARBA" id="ARBA00038359"/>
    </source>
</evidence>
<feature type="transmembrane region" description="Helical" evidence="7">
    <location>
        <begin position="205"/>
        <end position="224"/>
    </location>
</feature>
<feature type="transmembrane region" description="Helical" evidence="7">
    <location>
        <begin position="6"/>
        <end position="25"/>
    </location>
</feature>
<feature type="transmembrane region" description="Helical" evidence="7">
    <location>
        <begin position="87"/>
        <end position="111"/>
    </location>
</feature>
<sequence length="365" mass="40964">MSSLVPNIWAGVITVTPFAVIALVLRLCARRMTRMGFGFDDCFSVAAWVFAVGYSAIVLVWTVHFKLGQTIGHLPREQIDYYLGRSYLVLWISEFFYSWSICLSKLAVLTFYSRVFQFSSIRWPIRILIATCCVWIGIRTFFTIFRCSPVHYYWDRSIEGSCWVNVATYYLATDVTHTLLDCIIVALPIFEVLKIQLRIGQKIAVIGLFSCGFLVCIASAFQIVQSTRYDPDSIELPHQLALSMIWGTVEVQLAVFASCLALLRPIFRKFVPGLSTADPDSLSRPSLAVRQIPGHSNPAMSPRLDDVSDISLPRIHDVEGLDQPWMKQVTSSSEGGQVDLREHRTSSVPWEPPEPAKLPSSGVGT</sequence>
<name>A0A9P8VJM9_9PEZI</name>
<feature type="transmembrane region" description="Helical" evidence="7">
    <location>
        <begin position="45"/>
        <end position="67"/>
    </location>
</feature>
<dbReference type="Proteomes" id="UP000770015">
    <property type="component" value="Unassembled WGS sequence"/>
</dbReference>
<gene>
    <name evidence="9" type="ORF">F5X68DRAFT_244597</name>
</gene>
<evidence type="ECO:0000256" key="2">
    <source>
        <dbReference type="ARBA" id="ARBA00022692"/>
    </source>
</evidence>
<dbReference type="EMBL" id="JAGSXJ010000002">
    <property type="protein sequence ID" value="KAH6695774.1"/>
    <property type="molecule type" value="Genomic_DNA"/>
</dbReference>
<dbReference type="OrthoDB" id="5421689at2759"/>
<evidence type="ECO:0000256" key="7">
    <source>
        <dbReference type="SAM" id="Phobius"/>
    </source>
</evidence>
<evidence type="ECO:0000256" key="1">
    <source>
        <dbReference type="ARBA" id="ARBA00004141"/>
    </source>
</evidence>
<organism evidence="9 10">
    <name type="scientific">Plectosphaerella plurivora</name>
    <dbReference type="NCBI Taxonomy" id="936078"/>
    <lineage>
        <taxon>Eukaryota</taxon>
        <taxon>Fungi</taxon>
        <taxon>Dikarya</taxon>
        <taxon>Ascomycota</taxon>
        <taxon>Pezizomycotina</taxon>
        <taxon>Sordariomycetes</taxon>
        <taxon>Hypocreomycetidae</taxon>
        <taxon>Glomerellales</taxon>
        <taxon>Plectosphaerellaceae</taxon>
        <taxon>Plectosphaerella</taxon>
    </lineage>
</organism>
<evidence type="ECO:0000256" key="3">
    <source>
        <dbReference type="ARBA" id="ARBA00022989"/>
    </source>
</evidence>
<dbReference type="PANTHER" id="PTHR33048">
    <property type="entry name" value="PTH11-LIKE INTEGRAL MEMBRANE PROTEIN (AFU_ORTHOLOGUE AFUA_5G11245)"/>
    <property type="match status" value="1"/>
</dbReference>
<keyword evidence="10" id="KW-1185">Reference proteome</keyword>
<dbReference type="Pfam" id="PF20684">
    <property type="entry name" value="Fung_rhodopsin"/>
    <property type="match status" value="1"/>
</dbReference>
<protein>
    <recommendedName>
        <fullName evidence="8">Rhodopsin domain-containing protein</fullName>
    </recommendedName>
</protein>
<proteinExistence type="inferred from homology"/>
<evidence type="ECO:0000256" key="4">
    <source>
        <dbReference type="ARBA" id="ARBA00023136"/>
    </source>
</evidence>
<dbReference type="AlphaFoldDB" id="A0A9P8VJM9"/>
<accession>A0A9P8VJM9</accession>
<dbReference type="GO" id="GO:0016020">
    <property type="term" value="C:membrane"/>
    <property type="evidence" value="ECO:0007669"/>
    <property type="project" value="UniProtKB-SubCell"/>
</dbReference>
<keyword evidence="2 7" id="KW-0812">Transmembrane</keyword>